<evidence type="ECO:0000256" key="6">
    <source>
        <dbReference type="SAM" id="MobiDB-lite"/>
    </source>
</evidence>
<evidence type="ECO:0000256" key="1">
    <source>
        <dbReference type="ARBA" id="ARBA00004123"/>
    </source>
</evidence>
<keyword evidence="9" id="KW-1185">Reference proteome</keyword>
<dbReference type="CDD" id="cd00086">
    <property type="entry name" value="homeodomain"/>
    <property type="match status" value="1"/>
</dbReference>
<dbReference type="Proteomes" id="UP001153269">
    <property type="component" value="Unassembled WGS sequence"/>
</dbReference>
<dbReference type="SUPFAM" id="SSF46689">
    <property type="entry name" value="Homeodomain-like"/>
    <property type="match status" value="2"/>
</dbReference>
<keyword evidence="4 5" id="KW-0371">Homeobox</keyword>
<evidence type="ECO:0000256" key="4">
    <source>
        <dbReference type="PROSITE-ProRule" id="PRU00108"/>
    </source>
</evidence>
<dbReference type="GO" id="GO:0005634">
    <property type="term" value="C:nucleus"/>
    <property type="evidence" value="ECO:0007669"/>
    <property type="project" value="UniProtKB-SubCell"/>
</dbReference>
<evidence type="ECO:0000313" key="9">
    <source>
        <dbReference type="Proteomes" id="UP001153269"/>
    </source>
</evidence>
<evidence type="ECO:0000256" key="5">
    <source>
        <dbReference type="RuleBase" id="RU000682"/>
    </source>
</evidence>
<comment type="subcellular location">
    <subcellularLocation>
        <location evidence="1 4 5">Nucleus</location>
    </subcellularLocation>
</comment>
<dbReference type="Gene3D" id="1.10.10.60">
    <property type="entry name" value="Homeodomain-like"/>
    <property type="match status" value="1"/>
</dbReference>
<feature type="DNA-binding region" description="Homeobox" evidence="4">
    <location>
        <begin position="218"/>
        <end position="298"/>
    </location>
</feature>
<dbReference type="InterPro" id="IPR009057">
    <property type="entry name" value="Homeodomain-like_sf"/>
</dbReference>
<feature type="region of interest" description="Disordered" evidence="6">
    <location>
        <begin position="25"/>
        <end position="45"/>
    </location>
</feature>
<organism evidence="8 9">
    <name type="scientific">Pleuronectes platessa</name>
    <name type="common">European plaice</name>
    <dbReference type="NCBI Taxonomy" id="8262"/>
    <lineage>
        <taxon>Eukaryota</taxon>
        <taxon>Metazoa</taxon>
        <taxon>Chordata</taxon>
        <taxon>Craniata</taxon>
        <taxon>Vertebrata</taxon>
        <taxon>Euteleostomi</taxon>
        <taxon>Actinopterygii</taxon>
        <taxon>Neopterygii</taxon>
        <taxon>Teleostei</taxon>
        <taxon>Neoteleostei</taxon>
        <taxon>Acanthomorphata</taxon>
        <taxon>Carangaria</taxon>
        <taxon>Pleuronectiformes</taxon>
        <taxon>Pleuronectoidei</taxon>
        <taxon>Pleuronectidae</taxon>
        <taxon>Pleuronectes</taxon>
    </lineage>
</organism>
<accession>A0A9N7TYW8</accession>
<dbReference type="PANTHER" id="PTHR46294:SF3">
    <property type="entry name" value="EVEN-SKIPPED-LIKE1"/>
    <property type="match status" value="1"/>
</dbReference>
<dbReference type="Pfam" id="PF00046">
    <property type="entry name" value="Homeodomain"/>
    <property type="match status" value="1"/>
</dbReference>
<keyword evidence="2" id="KW-0217">Developmental protein</keyword>
<protein>
    <recommendedName>
        <fullName evidence="7">Homeobox domain-containing protein</fullName>
    </recommendedName>
</protein>
<keyword evidence="4 5" id="KW-0539">Nucleus</keyword>
<dbReference type="SMART" id="SM00389">
    <property type="entry name" value="HOX"/>
    <property type="match status" value="1"/>
</dbReference>
<feature type="domain" description="Homeobox" evidence="7">
    <location>
        <begin position="216"/>
        <end position="297"/>
    </location>
</feature>
<evidence type="ECO:0000313" key="8">
    <source>
        <dbReference type="EMBL" id="CAB1421167.1"/>
    </source>
</evidence>
<feature type="region of interest" description="Disordered" evidence="6">
    <location>
        <begin position="83"/>
        <end position="192"/>
    </location>
</feature>
<reference evidence="8" key="1">
    <citation type="submission" date="2020-03" db="EMBL/GenBank/DDBJ databases">
        <authorList>
            <person name="Weist P."/>
        </authorList>
    </citation>
    <scope>NUCLEOTIDE SEQUENCE</scope>
</reference>
<name>A0A9N7TYW8_PLEPL</name>
<dbReference type="EMBL" id="CADEAL010000508">
    <property type="protein sequence ID" value="CAB1421167.1"/>
    <property type="molecule type" value="Genomic_DNA"/>
</dbReference>
<comment type="similarity">
    <text evidence="3">Belongs to the even-skipped homeobox family.</text>
</comment>
<evidence type="ECO:0000259" key="7">
    <source>
        <dbReference type="PROSITE" id="PS50071"/>
    </source>
</evidence>
<dbReference type="PROSITE" id="PS50071">
    <property type="entry name" value="HOMEOBOX_2"/>
    <property type="match status" value="1"/>
</dbReference>
<sequence length="438" mass="48188">MAKGPWASLSSACPPYHHLAAGSTVTSDYSHNKSPQITGSRVSSSQERVLIHTPLSLELKYYPDEYVPSTGIQLRQFGAIRPYKGPRRRPKAPALNTFNTSVGRGAAPARRALHGPSGAHSDRGRERGEERPRGAHRQTRGSGGVGSDQEQAKETGFSQTEAGAVWACGGDTSREEHRGNKEGISFPPLAEGRQTPLADVAGREQLELCPRGALLDPSRRHRTAFTREQLSRLEQEYRRESYVSRPRRCELATALNLPETTIKVWGPPGAVEVLGGLVYIDEHKVWFQNRRMKDKRQRHSLPWPHSLVDPLGAILMGRSSPATTLPYPFLPHHLPLHHYSPLALSSPASSAHSSYSAPMRPLDALRLSQSHNRARGLPQTTAAFYPSASIVHHPPSCACPLCLYWGPEQFLKARGEALGLSQPRSTKANMEPAGLEQR</sequence>
<keyword evidence="4 5" id="KW-0238">DNA-binding</keyword>
<comment type="caution">
    <text evidence="8">The sequence shown here is derived from an EMBL/GenBank/DDBJ whole genome shotgun (WGS) entry which is preliminary data.</text>
</comment>
<evidence type="ECO:0000256" key="3">
    <source>
        <dbReference type="ARBA" id="ARBA00038449"/>
    </source>
</evidence>
<dbReference type="GO" id="GO:0000978">
    <property type="term" value="F:RNA polymerase II cis-regulatory region sequence-specific DNA binding"/>
    <property type="evidence" value="ECO:0007669"/>
    <property type="project" value="TreeGrafter"/>
</dbReference>
<gene>
    <name evidence="8" type="ORF">PLEPLA_LOCUS9049</name>
</gene>
<proteinExistence type="inferred from homology"/>
<feature type="compositionally biased region" description="Basic and acidic residues" evidence="6">
    <location>
        <begin position="120"/>
        <end position="133"/>
    </location>
</feature>
<feature type="compositionally biased region" description="Basic and acidic residues" evidence="6">
    <location>
        <begin position="172"/>
        <end position="181"/>
    </location>
</feature>
<dbReference type="AlphaFoldDB" id="A0A9N7TYW8"/>
<dbReference type="InterPro" id="IPR052002">
    <property type="entry name" value="Even-skipped_HD"/>
</dbReference>
<evidence type="ECO:0000256" key="2">
    <source>
        <dbReference type="ARBA" id="ARBA00022473"/>
    </source>
</evidence>
<dbReference type="GO" id="GO:0000981">
    <property type="term" value="F:DNA-binding transcription factor activity, RNA polymerase II-specific"/>
    <property type="evidence" value="ECO:0007669"/>
    <property type="project" value="TreeGrafter"/>
</dbReference>
<dbReference type="PANTHER" id="PTHR46294">
    <property type="entry name" value="SEGMENTATION PROTEIN EVEN-SKIPPED"/>
    <property type="match status" value="1"/>
</dbReference>
<dbReference type="InterPro" id="IPR001356">
    <property type="entry name" value="HD"/>
</dbReference>